<dbReference type="AlphaFoldDB" id="A0A921KYG0"/>
<proteinExistence type="predicted"/>
<reference evidence="1" key="1">
    <citation type="journal article" date="2021" name="PeerJ">
        <title>Extensive microbial diversity within the chicken gut microbiome revealed by metagenomics and culture.</title>
        <authorList>
            <person name="Gilroy R."/>
            <person name="Ravi A."/>
            <person name="Getino M."/>
            <person name="Pursley I."/>
            <person name="Horton D.L."/>
            <person name="Alikhan N.F."/>
            <person name="Baker D."/>
            <person name="Gharbi K."/>
            <person name="Hall N."/>
            <person name="Watson M."/>
            <person name="Adriaenssens E.M."/>
            <person name="Foster-Nyarko E."/>
            <person name="Jarju S."/>
            <person name="Secka A."/>
            <person name="Antonio M."/>
            <person name="Oren A."/>
            <person name="Chaudhuri R.R."/>
            <person name="La Ragione R."/>
            <person name="Hildebrand F."/>
            <person name="Pallen M.J."/>
        </authorList>
    </citation>
    <scope>NUCLEOTIDE SEQUENCE</scope>
    <source>
        <strain evidence="1">6966</strain>
    </source>
</reference>
<organism evidence="1 2">
    <name type="scientific">Butyricimonas virosa</name>
    <dbReference type="NCBI Taxonomy" id="544645"/>
    <lineage>
        <taxon>Bacteria</taxon>
        <taxon>Pseudomonadati</taxon>
        <taxon>Bacteroidota</taxon>
        <taxon>Bacteroidia</taxon>
        <taxon>Bacteroidales</taxon>
        <taxon>Odoribacteraceae</taxon>
        <taxon>Butyricimonas</taxon>
    </lineage>
</organism>
<name>A0A921KYG0_9BACT</name>
<accession>A0A921KYG0</accession>
<comment type="caution">
    <text evidence="1">The sequence shown here is derived from an EMBL/GenBank/DDBJ whole genome shotgun (WGS) entry which is preliminary data.</text>
</comment>
<protein>
    <submittedName>
        <fullName evidence="1">Uncharacterized protein</fullName>
    </submittedName>
</protein>
<reference evidence="1" key="2">
    <citation type="submission" date="2021-09" db="EMBL/GenBank/DDBJ databases">
        <authorList>
            <person name="Gilroy R."/>
        </authorList>
    </citation>
    <scope>NUCLEOTIDE SEQUENCE</scope>
    <source>
        <strain evidence="1">6966</strain>
    </source>
</reference>
<gene>
    <name evidence="1" type="ORF">K8V05_08255</name>
</gene>
<dbReference type="EMBL" id="DYVS01000136">
    <property type="protein sequence ID" value="HJF70731.1"/>
    <property type="molecule type" value="Genomic_DNA"/>
</dbReference>
<sequence length="88" mass="10103">MQYVTFDKNGSSEYHIHKFYNGTIGHFLVIKGYKIVDGTVWMEVNDPWGMNLKYADGSYKGNNRYYRGGELSIATSKHNTNAIIIFSE</sequence>
<dbReference type="Proteomes" id="UP000742098">
    <property type="component" value="Unassembled WGS sequence"/>
</dbReference>
<evidence type="ECO:0000313" key="1">
    <source>
        <dbReference type="EMBL" id="HJF70731.1"/>
    </source>
</evidence>
<evidence type="ECO:0000313" key="2">
    <source>
        <dbReference type="Proteomes" id="UP000742098"/>
    </source>
</evidence>